<dbReference type="Proteomes" id="UP000255165">
    <property type="component" value="Unassembled WGS sequence"/>
</dbReference>
<proteinExistence type="predicted"/>
<accession>A0A370NLD3</accession>
<comment type="caution">
    <text evidence="2">The sequence shown here is derived from an EMBL/GenBank/DDBJ whole genome shotgun (WGS) entry which is preliminary data.</text>
</comment>
<dbReference type="Pfam" id="PF01557">
    <property type="entry name" value="FAA_hydrolase"/>
    <property type="match status" value="1"/>
</dbReference>
<protein>
    <submittedName>
        <fullName evidence="2">Fumarylacetoacetate hydrolase family protein</fullName>
    </submittedName>
</protein>
<gene>
    <name evidence="2" type="ORF">DN412_31420</name>
</gene>
<evidence type="ECO:0000313" key="3">
    <source>
        <dbReference type="Proteomes" id="UP000255165"/>
    </source>
</evidence>
<dbReference type="Gene3D" id="3.90.850.10">
    <property type="entry name" value="Fumarylacetoacetase-like, C-terminal domain"/>
    <property type="match status" value="1"/>
</dbReference>
<reference evidence="3" key="1">
    <citation type="submission" date="2018-06" db="EMBL/GenBank/DDBJ databases">
        <authorList>
            <person name="Feng T."/>
            <person name="Jeon C.O."/>
        </authorList>
    </citation>
    <scope>NUCLEOTIDE SEQUENCE [LARGE SCALE GENOMIC DNA]</scope>
    <source>
        <strain evidence="3">S23</strain>
    </source>
</reference>
<sequence length="328" mass="35876">MKLVTFEGADGSRIGVLSPDTKQVIDLAKAFGHMYGAPYTGFFDMLALMRAGERGLDMARKVLEHQVAEAMYPVSSVRLQAPVPVPTQLRDFSVFEKHLLQCGETVSRLNMTGNSGGPNAGPLPQVWYEQPLYYKGNRFSVIGTDTDVQWPAYSNLMDYELEFGVFIGVSGRDIPRSRASRHIFGYSIYNDFSARDAQLREMPGLLGPAKGKDFDKGNAIGPWIVTPDELPDPYALEMVVRVNGEERGRGHSSAMQHRFDAMIEHVSASETLHVGEFLGSGTVGNGCGLEIGRFLENGDVVELEVQGLGVLRNRVLQTTPGSSTASAQ</sequence>
<dbReference type="InterPro" id="IPR036663">
    <property type="entry name" value="Fumarylacetoacetase_C_sf"/>
</dbReference>
<organism evidence="2 3">
    <name type="scientific">Cupriavidus lacunae</name>
    <dbReference type="NCBI Taxonomy" id="2666307"/>
    <lineage>
        <taxon>Bacteria</taxon>
        <taxon>Pseudomonadati</taxon>
        <taxon>Pseudomonadota</taxon>
        <taxon>Betaproteobacteria</taxon>
        <taxon>Burkholderiales</taxon>
        <taxon>Burkholderiaceae</taxon>
        <taxon>Cupriavidus</taxon>
    </lineage>
</organism>
<dbReference type="GO" id="GO:0016787">
    <property type="term" value="F:hydrolase activity"/>
    <property type="evidence" value="ECO:0007669"/>
    <property type="project" value="UniProtKB-KW"/>
</dbReference>
<name>A0A370NLD3_9BURK</name>
<dbReference type="AlphaFoldDB" id="A0A370NLD3"/>
<dbReference type="PANTHER" id="PTHR43211:SF1">
    <property type="entry name" value="BLL6422 PROTEIN"/>
    <property type="match status" value="1"/>
</dbReference>
<feature type="domain" description="Fumarylacetoacetase-like C-terminal" evidence="1">
    <location>
        <begin position="127"/>
        <end position="315"/>
    </location>
</feature>
<keyword evidence="2" id="KW-0378">Hydrolase</keyword>
<dbReference type="PANTHER" id="PTHR43211">
    <property type="entry name" value="FUMARYLACETOACETATE HYDROLASE"/>
    <property type="match status" value="1"/>
</dbReference>
<dbReference type="EMBL" id="QKWJ01000063">
    <property type="protein sequence ID" value="RDK06410.1"/>
    <property type="molecule type" value="Genomic_DNA"/>
</dbReference>
<keyword evidence="3" id="KW-1185">Reference proteome</keyword>
<dbReference type="SUPFAM" id="SSF56529">
    <property type="entry name" value="FAH"/>
    <property type="match status" value="1"/>
</dbReference>
<evidence type="ECO:0000313" key="2">
    <source>
        <dbReference type="EMBL" id="RDK06410.1"/>
    </source>
</evidence>
<dbReference type="InterPro" id="IPR011234">
    <property type="entry name" value="Fumarylacetoacetase-like_C"/>
</dbReference>
<evidence type="ECO:0000259" key="1">
    <source>
        <dbReference type="Pfam" id="PF01557"/>
    </source>
</evidence>
<dbReference type="RefSeq" id="WP_115215147.1">
    <property type="nucleotide sequence ID" value="NZ_QKWJ01000063.1"/>
</dbReference>